<keyword evidence="1" id="KW-0732">Signal</keyword>
<proteinExistence type="predicted"/>
<name>A0A193GKW4_9BORD</name>
<dbReference type="InterPro" id="IPR021747">
    <property type="entry name" value="DUF3313"/>
</dbReference>
<evidence type="ECO:0000313" key="2">
    <source>
        <dbReference type="EMBL" id="ANN80495.1"/>
    </source>
</evidence>
<sequence>MKGLAVRLLGACATVLIVAGCATSPTPKESGFLGDYSKLQKMPAPGGGSRLAYLNPDFTPARYKAVLLESVTYYPQPQPSDAVSMATLDDIRTYVDTSLRQKLGQKVRLVNQAGPGVARIRVAITAVGTESQALKAYQYIPVALVITGARALAEGGRPQDASVAIETSITDSMTQEVLYAAVRGGTGERVQSAAQGQGGVQAGSLRPLIDTWTDGASSEITRFVAPR</sequence>
<dbReference type="EMBL" id="CP016172">
    <property type="protein sequence ID" value="ANN80495.1"/>
    <property type="molecule type" value="Genomic_DNA"/>
</dbReference>
<evidence type="ECO:0008006" key="4">
    <source>
        <dbReference type="Google" id="ProtNLM"/>
    </source>
</evidence>
<evidence type="ECO:0000313" key="3">
    <source>
        <dbReference type="Proteomes" id="UP000091926"/>
    </source>
</evidence>
<evidence type="ECO:0000256" key="1">
    <source>
        <dbReference type="SAM" id="SignalP"/>
    </source>
</evidence>
<feature type="chain" id="PRO_5008259079" description="DUF3313 domain-containing protein" evidence="1">
    <location>
        <begin position="20"/>
        <end position="227"/>
    </location>
</feature>
<organism evidence="2 3">
    <name type="scientific">Bordetella flabilis</name>
    <dbReference type="NCBI Taxonomy" id="463014"/>
    <lineage>
        <taxon>Bacteria</taxon>
        <taxon>Pseudomonadati</taxon>
        <taxon>Pseudomonadota</taxon>
        <taxon>Betaproteobacteria</taxon>
        <taxon>Burkholderiales</taxon>
        <taxon>Alcaligenaceae</taxon>
        <taxon>Bordetella</taxon>
    </lineage>
</organism>
<dbReference type="KEGG" id="bfz:BAU07_13880"/>
<dbReference type="AlphaFoldDB" id="A0A193GKW4"/>
<feature type="signal peptide" evidence="1">
    <location>
        <begin position="1"/>
        <end position="19"/>
    </location>
</feature>
<keyword evidence="3" id="KW-1185">Reference proteome</keyword>
<accession>A0A193GKW4</accession>
<dbReference type="Proteomes" id="UP000091926">
    <property type="component" value="Chromosome"/>
</dbReference>
<dbReference type="Pfam" id="PF11769">
    <property type="entry name" value="DUF3313"/>
    <property type="match status" value="1"/>
</dbReference>
<protein>
    <recommendedName>
        <fullName evidence="4">DUF3313 domain-containing protein</fullName>
    </recommendedName>
</protein>
<dbReference type="STRING" id="463014.BAU07_13880"/>
<reference evidence="2 3" key="1">
    <citation type="submission" date="2016-06" db="EMBL/GenBank/DDBJ databases">
        <title>Complete genome sequences of Bordetella bronchialis and Bordetella flabilis.</title>
        <authorList>
            <person name="LiPuma J.J."/>
            <person name="Spilker T."/>
        </authorList>
    </citation>
    <scope>NUCLEOTIDE SEQUENCE [LARGE SCALE GENOMIC DNA]</scope>
    <source>
        <strain evidence="2 3">AU10664</strain>
    </source>
</reference>
<gene>
    <name evidence="2" type="ORF">BAU07_13880</name>
</gene>
<dbReference type="PROSITE" id="PS51257">
    <property type="entry name" value="PROKAR_LIPOPROTEIN"/>
    <property type="match status" value="1"/>
</dbReference>